<organism evidence="2 3">
    <name type="scientific">Trichuris suis</name>
    <name type="common">pig whipworm</name>
    <dbReference type="NCBI Taxonomy" id="68888"/>
    <lineage>
        <taxon>Eukaryota</taxon>
        <taxon>Metazoa</taxon>
        <taxon>Ecdysozoa</taxon>
        <taxon>Nematoda</taxon>
        <taxon>Enoplea</taxon>
        <taxon>Dorylaimia</taxon>
        <taxon>Trichinellida</taxon>
        <taxon>Trichuridae</taxon>
        <taxon>Trichuris</taxon>
    </lineage>
</organism>
<dbReference type="AlphaFoldDB" id="A0A085MIH2"/>
<evidence type="ECO:0000313" key="2">
    <source>
        <dbReference type="EMBL" id="KFD57018.1"/>
    </source>
</evidence>
<gene>
    <name evidence="2" type="ORF">M513_02275</name>
</gene>
<evidence type="ECO:0000313" key="3">
    <source>
        <dbReference type="Proteomes" id="UP000030764"/>
    </source>
</evidence>
<evidence type="ECO:0000256" key="1">
    <source>
        <dbReference type="SAM" id="MobiDB-lite"/>
    </source>
</evidence>
<sequence>MLSSTSATMEDNSARPLGISTRWENSHGTSKARNSKGDGGRRQNSITNASALALRIHVKPE</sequence>
<proteinExistence type="predicted"/>
<dbReference type="Proteomes" id="UP000030764">
    <property type="component" value="Unassembled WGS sequence"/>
</dbReference>
<feature type="compositionally biased region" description="Polar residues" evidence="1">
    <location>
        <begin position="1"/>
        <end position="11"/>
    </location>
</feature>
<name>A0A085MIH2_9BILA</name>
<dbReference type="EMBL" id="KL363191">
    <property type="protein sequence ID" value="KFD57018.1"/>
    <property type="molecule type" value="Genomic_DNA"/>
</dbReference>
<feature type="region of interest" description="Disordered" evidence="1">
    <location>
        <begin position="1"/>
        <end position="61"/>
    </location>
</feature>
<protein>
    <submittedName>
        <fullName evidence="2">Uncharacterized protein</fullName>
    </submittedName>
</protein>
<reference evidence="2 3" key="1">
    <citation type="journal article" date="2014" name="Nat. Genet.">
        <title>Genome and transcriptome of the porcine whipworm Trichuris suis.</title>
        <authorList>
            <person name="Jex A.R."/>
            <person name="Nejsum P."/>
            <person name="Schwarz E.M."/>
            <person name="Hu L."/>
            <person name="Young N.D."/>
            <person name="Hall R.S."/>
            <person name="Korhonen P.K."/>
            <person name="Liao S."/>
            <person name="Thamsborg S."/>
            <person name="Xia J."/>
            <person name="Xu P."/>
            <person name="Wang S."/>
            <person name="Scheerlinck J.P."/>
            <person name="Hofmann A."/>
            <person name="Sternberg P.W."/>
            <person name="Wang J."/>
            <person name="Gasser R.B."/>
        </authorList>
    </citation>
    <scope>NUCLEOTIDE SEQUENCE [LARGE SCALE GENOMIC DNA]</scope>
    <source>
        <strain evidence="2">DCEP-RM93M</strain>
    </source>
</reference>
<keyword evidence="3" id="KW-1185">Reference proteome</keyword>
<accession>A0A085MIH2</accession>
<feature type="compositionally biased region" description="Polar residues" evidence="1">
    <location>
        <begin position="22"/>
        <end position="32"/>
    </location>
</feature>